<dbReference type="RefSeq" id="WP_072831724.1">
    <property type="nucleotide sequence ID" value="NZ_FQXP01000006.1"/>
</dbReference>
<keyword evidence="3" id="KW-1185">Reference proteome</keyword>
<keyword evidence="1" id="KW-0812">Transmembrane</keyword>
<reference evidence="2 3" key="1">
    <citation type="submission" date="2016-11" db="EMBL/GenBank/DDBJ databases">
        <authorList>
            <person name="Jaros S."/>
            <person name="Januszkiewicz K."/>
            <person name="Wedrychowicz H."/>
        </authorList>
    </citation>
    <scope>NUCLEOTIDE SEQUENCE [LARGE SCALE GENOMIC DNA]</scope>
    <source>
        <strain evidence="2 3">DSM 3089</strain>
    </source>
</reference>
<evidence type="ECO:0000256" key="1">
    <source>
        <dbReference type="SAM" id="Phobius"/>
    </source>
</evidence>
<keyword evidence="1" id="KW-0472">Membrane</keyword>
<dbReference type="OrthoDB" id="1938186at2"/>
<dbReference type="AlphaFoldDB" id="A0A1M5WSE5"/>
<protein>
    <submittedName>
        <fullName evidence="2">Uncharacterized protein</fullName>
    </submittedName>
</protein>
<dbReference type="Proteomes" id="UP000184526">
    <property type="component" value="Unassembled WGS sequence"/>
</dbReference>
<keyword evidence="1" id="KW-1133">Transmembrane helix</keyword>
<organism evidence="2 3">
    <name type="scientific">Clostridium collagenovorans DSM 3089</name>
    <dbReference type="NCBI Taxonomy" id="1121306"/>
    <lineage>
        <taxon>Bacteria</taxon>
        <taxon>Bacillati</taxon>
        <taxon>Bacillota</taxon>
        <taxon>Clostridia</taxon>
        <taxon>Eubacteriales</taxon>
        <taxon>Clostridiaceae</taxon>
        <taxon>Clostridium</taxon>
    </lineage>
</organism>
<proteinExistence type="predicted"/>
<dbReference type="STRING" id="1121306.SAMN02745196_01838"/>
<gene>
    <name evidence="2" type="ORF">SAMN02745196_01838</name>
</gene>
<feature type="transmembrane region" description="Helical" evidence="1">
    <location>
        <begin position="20"/>
        <end position="41"/>
    </location>
</feature>
<evidence type="ECO:0000313" key="3">
    <source>
        <dbReference type="Proteomes" id="UP000184526"/>
    </source>
</evidence>
<accession>A0A1M5WSE5</accession>
<sequence length="351" mass="40752">MKTIKKPLISTKKSKFLRFLGLFLGITLFLILVFSVTYFPIVNKPNKEYKNAIKTISEVISDTNHKCSSYKLSNSIEEEKLKENIPQFISKLKEANSTITTISIPSNYRDDHKNLLTGLDNNIKLYQQMLAILSNPKSNDLTESLNDFKGYLQSTRNSYFVINDSMYSVKLDKTFNDFTNDFINYTNHKITENTQNANLLEKQSKFINKFDSTLNSFQKLLSDSDLKYSLSRIHQDNYDYTNILKEIKDLKSSFESFSEEFDKITFPEEAKSLQEKSTSLKSNLKTQIENLDSLITSEYTDVFNASSEKKAKTIQQHYESLYTEINEHLKTLTSSFDSLSYEFISYRSKFI</sequence>
<dbReference type="EMBL" id="FQXP01000006">
    <property type="protein sequence ID" value="SHH90497.1"/>
    <property type="molecule type" value="Genomic_DNA"/>
</dbReference>
<name>A0A1M5WSE5_9CLOT</name>
<evidence type="ECO:0000313" key="2">
    <source>
        <dbReference type="EMBL" id="SHH90497.1"/>
    </source>
</evidence>